<proteinExistence type="predicted"/>
<dbReference type="PANTHER" id="PTHR30606:SF10">
    <property type="entry name" value="PHOSPHATIDYLINOSITOL MANNOSIDE ACYLTRANSFERASE"/>
    <property type="match status" value="1"/>
</dbReference>
<keyword evidence="3" id="KW-0997">Cell inner membrane</keyword>
<keyword evidence="4" id="KW-0808">Transferase</keyword>
<comment type="subcellular location">
    <subcellularLocation>
        <location evidence="1">Cell inner membrane</location>
    </subcellularLocation>
</comment>
<keyword evidence="8" id="KW-1185">Reference proteome</keyword>
<dbReference type="InterPro" id="IPR004960">
    <property type="entry name" value="LipA_acyltrans"/>
</dbReference>
<dbReference type="CDD" id="cd07984">
    <property type="entry name" value="LPLAT_LABLAT-like"/>
    <property type="match status" value="1"/>
</dbReference>
<dbReference type="GO" id="GO:0009247">
    <property type="term" value="P:glycolipid biosynthetic process"/>
    <property type="evidence" value="ECO:0007669"/>
    <property type="project" value="UniProtKB-ARBA"/>
</dbReference>
<keyword evidence="2" id="KW-1003">Cell membrane</keyword>
<dbReference type="RefSeq" id="WP_284056101.1">
    <property type="nucleotide sequence ID" value="NZ_JAMSLR010000002.1"/>
</dbReference>
<evidence type="ECO:0000256" key="6">
    <source>
        <dbReference type="ARBA" id="ARBA00023315"/>
    </source>
</evidence>
<protein>
    <submittedName>
        <fullName evidence="7">Lysophospholipid acyltransferase family protein</fullName>
    </submittedName>
</protein>
<evidence type="ECO:0000313" key="8">
    <source>
        <dbReference type="Proteomes" id="UP001165306"/>
    </source>
</evidence>
<evidence type="ECO:0000256" key="3">
    <source>
        <dbReference type="ARBA" id="ARBA00022519"/>
    </source>
</evidence>
<evidence type="ECO:0000256" key="1">
    <source>
        <dbReference type="ARBA" id="ARBA00004533"/>
    </source>
</evidence>
<sequence length="316" mass="35348">MWLLWAMRVGALLTPIVPARAGYWICRVIGLVLYLLKLRTRRAVLDNLRHVAPQRSWLWRQRQAARVFITATMNYYDLVRLRSVDRDRLTELIEVHGWPHLEAALARGKGVIVLSAHLGNFSVVAQYPATLGLQAAVIAEQVQPPELFRYLARLRSAMGITVLPPGAGSVLPILRLLRKNGILLVAGDRDVTGHARIVRFFDAPASLPVGPVVLALRTGATLLPAYTVRRSTRKSVVFVEAPLELVRTGDEERDLDENMKLVARALERMIRVDPGQWSVLQRVWDRPLAEVVPQGEAIGQIPPELAQYPVEEATRG</sequence>
<reference evidence="7" key="1">
    <citation type="submission" date="2022-06" db="EMBL/GenBank/DDBJ databases">
        <title>CFH 74404 Thermomicrobiaceae sp.</title>
        <authorList>
            <person name="Ming H."/>
            <person name="Li W.-J."/>
            <person name="Zhao Z."/>
        </authorList>
    </citation>
    <scope>NUCLEOTIDE SEQUENCE</scope>
    <source>
        <strain evidence="7">CFH 74404</strain>
    </source>
</reference>
<keyword evidence="6 7" id="KW-0012">Acyltransferase</keyword>
<dbReference type="Pfam" id="PF03279">
    <property type="entry name" value="Lip_A_acyltrans"/>
    <property type="match status" value="1"/>
</dbReference>
<dbReference type="PANTHER" id="PTHR30606">
    <property type="entry name" value="LIPID A BIOSYNTHESIS LAUROYL ACYLTRANSFERASE"/>
    <property type="match status" value="1"/>
</dbReference>
<comment type="caution">
    <text evidence="7">The sequence shown here is derived from an EMBL/GenBank/DDBJ whole genome shotgun (WGS) entry which is preliminary data.</text>
</comment>
<dbReference type="GO" id="GO:0016746">
    <property type="term" value="F:acyltransferase activity"/>
    <property type="evidence" value="ECO:0007669"/>
    <property type="project" value="UniProtKB-KW"/>
</dbReference>
<evidence type="ECO:0000256" key="2">
    <source>
        <dbReference type="ARBA" id="ARBA00022475"/>
    </source>
</evidence>
<evidence type="ECO:0000313" key="7">
    <source>
        <dbReference type="EMBL" id="MCM8748320.1"/>
    </source>
</evidence>
<accession>A0AA42BAB4</accession>
<dbReference type="Proteomes" id="UP001165306">
    <property type="component" value="Unassembled WGS sequence"/>
</dbReference>
<dbReference type="GO" id="GO:0005886">
    <property type="term" value="C:plasma membrane"/>
    <property type="evidence" value="ECO:0007669"/>
    <property type="project" value="UniProtKB-SubCell"/>
</dbReference>
<dbReference type="AlphaFoldDB" id="A0AA42BAB4"/>
<organism evidence="7 8">
    <name type="scientific">Thermalbibacter longus</name>
    <dbReference type="NCBI Taxonomy" id="2951981"/>
    <lineage>
        <taxon>Bacteria</taxon>
        <taxon>Pseudomonadati</taxon>
        <taxon>Thermomicrobiota</taxon>
        <taxon>Thermomicrobia</taxon>
        <taxon>Thermomicrobiales</taxon>
        <taxon>Thermomicrobiaceae</taxon>
        <taxon>Thermalbibacter</taxon>
    </lineage>
</organism>
<name>A0AA42BAB4_9BACT</name>
<gene>
    <name evidence="7" type="ORF">NET02_04115</name>
</gene>
<dbReference type="EMBL" id="JAMSLR010000002">
    <property type="protein sequence ID" value="MCM8748320.1"/>
    <property type="molecule type" value="Genomic_DNA"/>
</dbReference>
<evidence type="ECO:0000256" key="5">
    <source>
        <dbReference type="ARBA" id="ARBA00023136"/>
    </source>
</evidence>
<keyword evidence="5" id="KW-0472">Membrane</keyword>
<evidence type="ECO:0000256" key="4">
    <source>
        <dbReference type="ARBA" id="ARBA00022679"/>
    </source>
</evidence>